<dbReference type="InterPro" id="IPR023997">
    <property type="entry name" value="TonB-dep_OMP_SusC/RagA_CS"/>
</dbReference>
<dbReference type="SUPFAM" id="SSF56935">
    <property type="entry name" value="Porins"/>
    <property type="match status" value="1"/>
</dbReference>
<dbReference type="NCBIfam" id="TIGR04057">
    <property type="entry name" value="SusC_RagA_signa"/>
    <property type="match status" value="1"/>
</dbReference>
<evidence type="ECO:0000256" key="9">
    <source>
        <dbReference type="RuleBase" id="RU003357"/>
    </source>
</evidence>
<keyword evidence="6 8" id="KW-0472">Membrane</keyword>
<protein>
    <submittedName>
        <fullName evidence="12">TonB-dependent receptor</fullName>
    </submittedName>
</protein>
<organism evidence="12 13">
    <name type="scientific">Marinifilum caeruleilacunae</name>
    <dbReference type="NCBI Taxonomy" id="2499076"/>
    <lineage>
        <taxon>Bacteria</taxon>
        <taxon>Pseudomonadati</taxon>
        <taxon>Bacteroidota</taxon>
        <taxon>Bacteroidia</taxon>
        <taxon>Marinilabiliales</taxon>
        <taxon>Marinifilaceae</taxon>
    </lineage>
</organism>
<accession>A0ABX1X0K5</accession>
<evidence type="ECO:0000259" key="10">
    <source>
        <dbReference type="Pfam" id="PF00593"/>
    </source>
</evidence>
<keyword evidence="5 9" id="KW-0798">TonB box</keyword>
<dbReference type="Proteomes" id="UP000732105">
    <property type="component" value="Unassembled WGS sequence"/>
</dbReference>
<comment type="subcellular location">
    <subcellularLocation>
        <location evidence="1 8">Cell outer membrane</location>
        <topology evidence="1 8">Multi-pass membrane protein</topology>
    </subcellularLocation>
</comment>
<dbReference type="PROSITE" id="PS52016">
    <property type="entry name" value="TONB_DEPENDENT_REC_3"/>
    <property type="match status" value="1"/>
</dbReference>
<keyword evidence="2 8" id="KW-0813">Transport</keyword>
<dbReference type="InterPro" id="IPR012910">
    <property type="entry name" value="Plug_dom"/>
</dbReference>
<comment type="caution">
    <text evidence="12">The sequence shown here is derived from an EMBL/GenBank/DDBJ whole genome shotgun (WGS) entry which is preliminary data.</text>
</comment>
<evidence type="ECO:0000256" key="3">
    <source>
        <dbReference type="ARBA" id="ARBA00022452"/>
    </source>
</evidence>
<feature type="domain" description="TonB-dependent receptor plug" evidence="11">
    <location>
        <begin position="108"/>
        <end position="215"/>
    </location>
</feature>
<dbReference type="Gene3D" id="2.170.130.10">
    <property type="entry name" value="TonB-dependent receptor, plug domain"/>
    <property type="match status" value="1"/>
</dbReference>
<feature type="domain" description="TonB-dependent receptor-like beta-barrel" evidence="10">
    <location>
        <begin position="402"/>
        <end position="856"/>
    </location>
</feature>
<dbReference type="SUPFAM" id="SSF49464">
    <property type="entry name" value="Carboxypeptidase regulatory domain-like"/>
    <property type="match status" value="1"/>
</dbReference>
<dbReference type="Gene3D" id="2.40.170.20">
    <property type="entry name" value="TonB-dependent receptor, beta-barrel domain"/>
    <property type="match status" value="1"/>
</dbReference>
<evidence type="ECO:0000259" key="11">
    <source>
        <dbReference type="Pfam" id="PF07715"/>
    </source>
</evidence>
<evidence type="ECO:0000313" key="13">
    <source>
        <dbReference type="Proteomes" id="UP000732105"/>
    </source>
</evidence>
<dbReference type="InterPro" id="IPR008969">
    <property type="entry name" value="CarboxyPept-like_regulatory"/>
</dbReference>
<name>A0ABX1X0K5_9BACT</name>
<dbReference type="Pfam" id="PF07715">
    <property type="entry name" value="Plug"/>
    <property type="match status" value="1"/>
</dbReference>
<dbReference type="EMBL" id="RZNH01000046">
    <property type="protein sequence ID" value="NOU61932.1"/>
    <property type="molecule type" value="Genomic_DNA"/>
</dbReference>
<evidence type="ECO:0000256" key="8">
    <source>
        <dbReference type="PROSITE-ProRule" id="PRU01360"/>
    </source>
</evidence>
<evidence type="ECO:0000313" key="12">
    <source>
        <dbReference type="EMBL" id="NOU61932.1"/>
    </source>
</evidence>
<evidence type="ECO:0000256" key="5">
    <source>
        <dbReference type="ARBA" id="ARBA00023077"/>
    </source>
</evidence>
<dbReference type="InterPro" id="IPR036942">
    <property type="entry name" value="Beta-barrel_TonB_sf"/>
</dbReference>
<comment type="similarity">
    <text evidence="8 9">Belongs to the TonB-dependent receptor family.</text>
</comment>
<evidence type="ECO:0000256" key="6">
    <source>
        <dbReference type="ARBA" id="ARBA00023136"/>
    </source>
</evidence>
<gene>
    <name evidence="12" type="ORF">ELS83_19210</name>
</gene>
<dbReference type="InterPro" id="IPR023996">
    <property type="entry name" value="TonB-dep_OMP_SusC/RagA"/>
</dbReference>
<evidence type="ECO:0000256" key="7">
    <source>
        <dbReference type="ARBA" id="ARBA00023237"/>
    </source>
</evidence>
<evidence type="ECO:0000256" key="2">
    <source>
        <dbReference type="ARBA" id="ARBA00022448"/>
    </source>
</evidence>
<keyword evidence="3 8" id="KW-1134">Transmembrane beta strand</keyword>
<dbReference type="InterPro" id="IPR039426">
    <property type="entry name" value="TonB-dep_rcpt-like"/>
</dbReference>
<dbReference type="Pfam" id="PF00593">
    <property type="entry name" value="TonB_dep_Rec_b-barrel"/>
    <property type="match status" value="1"/>
</dbReference>
<proteinExistence type="inferred from homology"/>
<dbReference type="InterPro" id="IPR037066">
    <property type="entry name" value="Plug_dom_sf"/>
</dbReference>
<reference evidence="12 13" key="1">
    <citation type="submission" date="2018-12" db="EMBL/GenBank/DDBJ databases">
        <title>Marinifilum JC070 sp. nov., a marine bacterium isolated from Yongle Blue Hole in the South China Sea.</title>
        <authorList>
            <person name="Fu T."/>
        </authorList>
    </citation>
    <scope>NUCLEOTIDE SEQUENCE [LARGE SCALE GENOMIC DNA]</scope>
    <source>
        <strain evidence="12 13">JC070</strain>
    </source>
</reference>
<keyword evidence="12" id="KW-0675">Receptor</keyword>
<keyword evidence="7 8" id="KW-0998">Cell outer membrane</keyword>
<dbReference type="Pfam" id="PF13715">
    <property type="entry name" value="CarbopepD_reg_2"/>
    <property type="match status" value="1"/>
</dbReference>
<dbReference type="InterPro" id="IPR000531">
    <property type="entry name" value="Beta-barrel_TonB"/>
</dbReference>
<keyword evidence="13" id="KW-1185">Reference proteome</keyword>
<keyword evidence="4 8" id="KW-0812">Transmembrane</keyword>
<dbReference type="NCBIfam" id="TIGR04056">
    <property type="entry name" value="OMP_RagA_SusC"/>
    <property type="match status" value="1"/>
</dbReference>
<evidence type="ECO:0000256" key="1">
    <source>
        <dbReference type="ARBA" id="ARBA00004571"/>
    </source>
</evidence>
<evidence type="ECO:0000256" key="4">
    <source>
        <dbReference type="ARBA" id="ARBA00022692"/>
    </source>
</evidence>
<sequence>MILLLVLPFNVLMAQNHSVSGVVADANGEPLIGVTVIVEGTTLGTSTAIDGSYALTNVPIDGTLIYSFIGMLTQSHPINGQSTINITLLEDSEMVDEVVVVGYGTMKVKDLTSSITTVKADDLMKTPAGQAVQALQGKVAGVQIVSNGSPGDSPTIRVRGIGSYPGNGSENPLFVVDGVLYDNIDFLNSADIESMSVLKDASASAIYGVRAANGVVLIETKSGKKNQKATITYDGYYGVQVAADVLKMANSEQYAQMIMESGSDADIAKVYESMQQYGRSHNNPNVPATNTNWYDEVMRTASIQNHSLNVAGGSENAIYSLGLSYFDQEGILDMPNDYTRLNLRAKLDYDVNELITVGGNIIFSDADKNAPESGAWRTAYFAVPIMPVYDGDNLANAKSMGYRGSQNPFVAMNYNRNALNIQKTLASFYAKINIIPNKLNFKTSYSKNVSDLTERYVRLPYDIGYQTQRLPEEASIRRVSKKYTNETIDNVLTYTDSFDKHNVTVMAGHSYRNDEFVGFEAKGLDFPYQDEKSWYLNQAKTIEEGSVFDYGSKSYGISYFGRVSYSFDNKYLLYGTFRADGTSIYQEKWGYFPTVGVGWVLSEEDFMSDVPFVDFLKVRASWGELGNNNVPANDGTSTANVVDAALGDNKIPGTVNQNIYSFLKWEVSTETNFGITSTLFNSRLSVEADYYVRDTDNAAIRVQEPFTSFSTLRNVGVIRNSGFELAVNWNDKISDDWSYSVGFNMSTLKNEVRDLYGQAYIDAGQAEFRQRSAVGEPLMSFYGWKTDGVYQNDAEIAADPIAVANGLVPGDYRYVNQNGDDVIDDNDRVFLGSYFPDLTYGFDFSVNYKNWNLSASFYGQSGNKILNRKRGEILWTSDGNMDADLAKNLWRGEGTSNKYVSSAGLRKGWNQKMSNYFVEDGSFFRIQNIQLSYLFSNKTLWGVDMPDAKIIFTADRPVTFTDYNGFNPEIANGVDTQTYPIPATYTLGLNIKF</sequence>
<dbReference type="Gene3D" id="2.60.40.1120">
    <property type="entry name" value="Carboxypeptidase-like, regulatory domain"/>
    <property type="match status" value="1"/>
</dbReference>